<reference evidence="1 2" key="1">
    <citation type="journal article" date="2014" name="Nat. Genet.">
        <title>Genome and transcriptome of the porcine whipworm Trichuris suis.</title>
        <authorList>
            <person name="Jex A.R."/>
            <person name="Nejsum P."/>
            <person name="Schwarz E.M."/>
            <person name="Hu L."/>
            <person name="Young N.D."/>
            <person name="Hall R.S."/>
            <person name="Korhonen P.K."/>
            <person name="Liao S."/>
            <person name="Thamsborg S."/>
            <person name="Xia J."/>
            <person name="Xu P."/>
            <person name="Wang S."/>
            <person name="Scheerlinck J.P."/>
            <person name="Hofmann A."/>
            <person name="Sternberg P.W."/>
            <person name="Wang J."/>
            <person name="Gasser R.B."/>
        </authorList>
    </citation>
    <scope>NUCLEOTIDE SEQUENCE [LARGE SCALE GENOMIC DNA]</scope>
    <source>
        <strain evidence="1">DCEP-RM93M</strain>
    </source>
</reference>
<organism evidence="1 2">
    <name type="scientific">Trichuris suis</name>
    <name type="common">pig whipworm</name>
    <dbReference type="NCBI Taxonomy" id="68888"/>
    <lineage>
        <taxon>Eukaryota</taxon>
        <taxon>Metazoa</taxon>
        <taxon>Ecdysozoa</taxon>
        <taxon>Nematoda</taxon>
        <taxon>Enoplea</taxon>
        <taxon>Dorylaimia</taxon>
        <taxon>Trichinellida</taxon>
        <taxon>Trichuridae</taxon>
        <taxon>Trichuris</taxon>
    </lineage>
</organism>
<keyword evidence="2" id="KW-1185">Reference proteome</keyword>
<accession>A0A085LIB1</accession>
<sequence length="57" mass="6546">MRLGRGGMAWCCYKRSCRREVSISTGTWFEAPPTHAEFPEGCENFFFGVEVQLDEIL</sequence>
<gene>
    <name evidence="1" type="ORF">M513_14416</name>
</gene>
<protein>
    <submittedName>
        <fullName evidence="1">Uncharacterized protein</fullName>
    </submittedName>
</protein>
<evidence type="ECO:0000313" key="2">
    <source>
        <dbReference type="Proteomes" id="UP000030764"/>
    </source>
</evidence>
<name>A0A085LIB1_9BILA</name>
<dbReference type="AlphaFoldDB" id="A0A085LIB1"/>
<evidence type="ECO:0000313" key="1">
    <source>
        <dbReference type="EMBL" id="KFD44707.1"/>
    </source>
</evidence>
<dbReference type="Proteomes" id="UP000030764">
    <property type="component" value="Unassembled WGS sequence"/>
</dbReference>
<proteinExistence type="predicted"/>
<dbReference type="EMBL" id="KL365528">
    <property type="protein sequence ID" value="KFD44707.1"/>
    <property type="molecule type" value="Genomic_DNA"/>
</dbReference>